<dbReference type="PATRIC" id="fig|87541.4.peg.117"/>
<name>A0A133Y4X4_9LACT</name>
<evidence type="ECO:0000313" key="1">
    <source>
        <dbReference type="EMBL" id="KXB38186.1"/>
    </source>
</evidence>
<protein>
    <recommendedName>
        <fullName evidence="3">Secondary thiamine-phosphate synthase enzyme</fullName>
    </recommendedName>
</protein>
<organism evidence="1 2">
    <name type="scientific">Aerococcus christensenii</name>
    <dbReference type="NCBI Taxonomy" id="87541"/>
    <lineage>
        <taxon>Bacteria</taxon>
        <taxon>Bacillati</taxon>
        <taxon>Bacillota</taxon>
        <taxon>Bacilli</taxon>
        <taxon>Lactobacillales</taxon>
        <taxon>Aerococcaceae</taxon>
        <taxon>Aerococcus</taxon>
    </lineage>
</organism>
<evidence type="ECO:0008006" key="3">
    <source>
        <dbReference type="Google" id="ProtNLM"/>
    </source>
</evidence>
<dbReference type="OrthoDB" id="9801725at2"/>
<sequence>MIKHDTIKIRTIEGRASYHDLRDDLIRIALESGLMDGVMIITTPHTTCSFFYEETMHDVNYFGDDFLHVDINEVMEKIAPAMTTEGQYHSPGPEHIAFGTSLSDPNYPSEKWVMLNTDAHLKASIYGTNSQSLILKQGKLQIGTLGRVYFVDWDRLRERDRTINVIIIGE</sequence>
<dbReference type="Gene3D" id="2.60.120.460">
    <property type="entry name" value="YjbQ-like"/>
    <property type="match status" value="1"/>
</dbReference>
<comment type="caution">
    <text evidence="1">The sequence shown here is derived from an EMBL/GenBank/DDBJ whole genome shotgun (WGS) entry which is preliminary data.</text>
</comment>
<evidence type="ECO:0000313" key="2">
    <source>
        <dbReference type="Proteomes" id="UP000070422"/>
    </source>
</evidence>
<dbReference type="RefSeq" id="WP_060936316.1">
    <property type="nucleotide sequence ID" value="NZ_JASOZP010000005.1"/>
</dbReference>
<dbReference type="SUPFAM" id="SSF111038">
    <property type="entry name" value="YjbQ-like"/>
    <property type="match status" value="1"/>
</dbReference>
<reference evidence="1 2" key="1">
    <citation type="submission" date="2016-01" db="EMBL/GenBank/DDBJ databases">
        <authorList>
            <person name="Oliw E.H."/>
        </authorList>
    </citation>
    <scope>NUCLEOTIDE SEQUENCE [LARGE SCALE GENOMIC DNA]</scope>
    <source>
        <strain evidence="1 2">KA00635</strain>
    </source>
</reference>
<proteinExistence type="predicted"/>
<dbReference type="AlphaFoldDB" id="A0A133Y4X4"/>
<dbReference type="Proteomes" id="UP000070422">
    <property type="component" value="Unassembled WGS sequence"/>
</dbReference>
<dbReference type="InterPro" id="IPR001602">
    <property type="entry name" value="UPF0047_YjbQ-like"/>
</dbReference>
<gene>
    <name evidence="1" type="ORF">HMPREF3187_00116</name>
</gene>
<dbReference type="Pfam" id="PF01894">
    <property type="entry name" value="YjbQ"/>
    <property type="match status" value="1"/>
</dbReference>
<dbReference type="InterPro" id="IPR035917">
    <property type="entry name" value="YjbQ-like_sf"/>
</dbReference>
<accession>A0A133Y4X4</accession>
<dbReference type="EMBL" id="LSCQ01000010">
    <property type="protein sequence ID" value="KXB38186.1"/>
    <property type="molecule type" value="Genomic_DNA"/>
</dbReference>